<feature type="domain" description="Beta-lactamase-related" evidence="2">
    <location>
        <begin position="61"/>
        <end position="401"/>
    </location>
</feature>
<dbReference type="InterPro" id="IPR050491">
    <property type="entry name" value="AmpC-like"/>
</dbReference>
<comment type="caution">
    <text evidence="4">The sequence shown here is derived from an EMBL/GenBank/DDBJ whole genome shotgun (WGS) entry which is preliminary data.</text>
</comment>
<dbReference type="InterPro" id="IPR012338">
    <property type="entry name" value="Beta-lactam/transpept-like"/>
</dbReference>
<dbReference type="Proteomes" id="UP000305131">
    <property type="component" value="Unassembled WGS sequence"/>
</dbReference>
<dbReference type="InterPro" id="IPR021860">
    <property type="entry name" value="Peptidase_S12_Pab87-rel_C"/>
</dbReference>
<evidence type="ECO:0000259" key="3">
    <source>
        <dbReference type="Pfam" id="PF11954"/>
    </source>
</evidence>
<evidence type="ECO:0000259" key="2">
    <source>
        <dbReference type="Pfam" id="PF00144"/>
    </source>
</evidence>
<dbReference type="InterPro" id="IPR001466">
    <property type="entry name" value="Beta-lactam-related"/>
</dbReference>
<dbReference type="Pfam" id="PF00144">
    <property type="entry name" value="Beta-lactamase"/>
    <property type="match status" value="1"/>
</dbReference>
<name>A0A6C1KJS7_XANAU</name>
<dbReference type="GeneID" id="95772386"/>
<dbReference type="Gene3D" id="3.40.710.10">
    <property type="entry name" value="DD-peptidase/beta-lactamase superfamily"/>
    <property type="match status" value="1"/>
</dbReference>
<dbReference type="RefSeq" id="WP_138398005.1">
    <property type="nucleotide sequence ID" value="NZ_JBAFVI010000012.1"/>
</dbReference>
<dbReference type="Pfam" id="PF11954">
    <property type="entry name" value="DUF3471"/>
    <property type="match status" value="1"/>
</dbReference>
<feature type="signal peptide" evidence="1">
    <location>
        <begin position="1"/>
        <end position="31"/>
    </location>
</feature>
<dbReference type="PANTHER" id="PTHR46825">
    <property type="entry name" value="D-ALANYL-D-ALANINE-CARBOXYPEPTIDASE/ENDOPEPTIDASE AMPH"/>
    <property type="match status" value="1"/>
</dbReference>
<dbReference type="EMBL" id="VAUP01000007">
    <property type="protein sequence ID" value="TLX44519.1"/>
    <property type="molecule type" value="Genomic_DNA"/>
</dbReference>
<keyword evidence="4" id="KW-0378">Hydrolase</keyword>
<accession>A0A6C1KJS7</accession>
<evidence type="ECO:0000256" key="1">
    <source>
        <dbReference type="SAM" id="SignalP"/>
    </source>
</evidence>
<keyword evidence="1" id="KW-0732">Signal</keyword>
<evidence type="ECO:0000313" key="4">
    <source>
        <dbReference type="EMBL" id="TLX44519.1"/>
    </source>
</evidence>
<dbReference type="AlphaFoldDB" id="A0A6C1KJS7"/>
<sequence>MAHRRFPRAGRRAGLSCTALALLLLASPALAQTQIDASRPPPQTSGVPIPKGQIESAVGKVDALARDLMERSGIPGLAVAVVHEGKTVFLKGYGVRKVGESAAIDADTVFQLASLSKSVGAGVVAHEVGRGTVKWDTPVEDLLPWFALNDDWVSEHVTIADLYSHRSGLPDHAGDELEDLGYDRRQVLERLKKLPLAPFRVSYAYTNFGVTAAAEAVASAAGKDWETLSDEVLYKPLGMASTSSRFADYMARSNRAVPHVRVGKIGESKTFAAKFQRDPQAQSPAGGVSSSVRDMAHWLGFVLGGGTYEGRQIVPEKALLPAMRPEMISSPAYAPDARAGFYGYGFSVNVSPAGRVMIDHSGAFILGAGTTYVLLPSEKLGIVVLTNAQPTGAPEALSASFMDLAQFGTVTRDWLTAYGLLIDPLYTPLGALAGKSAPAKPAPAKPLATYVGTYANAYFGEARVSEEKGRLVLTVGPKPRVFILDHWSGDDFIFRPEGEETAPVGSVSQVTFSDRRMKVEFFNENGLGTFERR</sequence>
<dbReference type="GO" id="GO:0016787">
    <property type="term" value="F:hydrolase activity"/>
    <property type="evidence" value="ECO:0007669"/>
    <property type="project" value="UniProtKB-KW"/>
</dbReference>
<feature type="chain" id="PRO_5025539722" evidence="1">
    <location>
        <begin position="32"/>
        <end position="533"/>
    </location>
</feature>
<protein>
    <submittedName>
        <fullName evidence="4">Serine hydrolase</fullName>
    </submittedName>
</protein>
<dbReference type="OrthoDB" id="5377981at2"/>
<evidence type="ECO:0000313" key="5">
    <source>
        <dbReference type="Proteomes" id="UP000305131"/>
    </source>
</evidence>
<dbReference type="PANTHER" id="PTHR46825:SF15">
    <property type="entry name" value="BETA-LACTAMASE-RELATED DOMAIN-CONTAINING PROTEIN"/>
    <property type="match status" value="1"/>
</dbReference>
<dbReference type="Gene3D" id="2.40.128.600">
    <property type="match status" value="1"/>
</dbReference>
<dbReference type="SUPFAM" id="SSF56601">
    <property type="entry name" value="beta-lactamase/transpeptidase-like"/>
    <property type="match status" value="1"/>
</dbReference>
<feature type="domain" description="Peptidase S12 Pab87-related C-terminal" evidence="3">
    <location>
        <begin position="438"/>
        <end position="526"/>
    </location>
</feature>
<organism evidence="4 5">
    <name type="scientific">Xanthobacter autotrophicus</name>
    <dbReference type="NCBI Taxonomy" id="280"/>
    <lineage>
        <taxon>Bacteria</taxon>
        <taxon>Pseudomonadati</taxon>
        <taxon>Pseudomonadota</taxon>
        <taxon>Alphaproteobacteria</taxon>
        <taxon>Hyphomicrobiales</taxon>
        <taxon>Xanthobacteraceae</taxon>
        <taxon>Xanthobacter</taxon>
    </lineage>
</organism>
<gene>
    <name evidence="4" type="ORF">FBQ73_02820</name>
</gene>
<proteinExistence type="predicted"/>
<reference evidence="4 5" key="1">
    <citation type="submission" date="2019-05" db="EMBL/GenBank/DDBJ databases">
        <authorList>
            <person name="Zhou X."/>
        </authorList>
    </citation>
    <scope>NUCLEOTIDE SEQUENCE [LARGE SCALE GENOMIC DNA]</scope>
    <source>
        <strain evidence="4 5">DSM 432</strain>
    </source>
</reference>